<feature type="repeat" description="TPR" evidence="3">
    <location>
        <begin position="372"/>
        <end position="405"/>
    </location>
</feature>
<feature type="transmembrane region" description="Helical" evidence="4">
    <location>
        <begin position="121"/>
        <end position="140"/>
    </location>
</feature>
<evidence type="ECO:0000256" key="4">
    <source>
        <dbReference type="SAM" id="Phobius"/>
    </source>
</evidence>
<name>A0ABD1FYE1_SALDI</name>
<accession>A0ABD1FYE1</accession>
<dbReference type="Proteomes" id="UP001567538">
    <property type="component" value="Unassembled WGS sequence"/>
</dbReference>
<dbReference type="InterPro" id="IPR019734">
    <property type="entry name" value="TPR_rpt"/>
</dbReference>
<keyword evidence="1" id="KW-0677">Repeat</keyword>
<dbReference type="SUPFAM" id="SSF48452">
    <property type="entry name" value="TPR-like"/>
    <property type="match status" value="1"/>
</dbReference>
<dbReference type="EMBL" id="JBEAFC010000011">
    <property type="protein sequence ID" value="KAL1535989.1"/>
    <property type="molecule type" value="Genomic_DNA"/>
</dbReference>
<evidence type="ECO:0000313" key="6">
    <source>
        <dbReference type="Proteomes" id="UP001567538"/>
    </source>
</evidence>
<evidence type="ECO:0000256" key="2">
    <source>
        <dbReference type="ARBA" id="ARBA00022803"/>
    </source>
</evidence>
<protein>
    <submittedName>
        <fullName evidence="5">Uncharacterized protein</fullName>
    </submittedName>
</protein>
<dbReference type="PANTHER" id="PTHR22904">
    <property type="entry name" value="TPR REPEAT CONTAINING PROTEIN"/>
    <property type="match status" value="1"/>
</dbReference>
<evidence type="ECO:0000256" key="3">
    <source>
        <dbReference type="PROSITE-ProRule" id="PRU00339"/>
    </source>
</evidence>
<keyword evidence="4" id="KW-0812">Transmembrane</keyword>
<keyword evidence="2 3" id="KW-0802">TPR repeat</keyword>
<proteinExistence type="predicted"/>
<organism evidence="5 6">
    <name type="scientific">Salvia divinorum</name>
    <name type="common">Maria pastora</name>
    <name type="synonym">Diviner's sage</name>
    <dbReference type="NCBI Taxonomy" id="28513"/>
    <lineage>
        <taxon>Eukaryota</taxon>
        <taxon>Viridiplantae</taxon>
        <taxon>Streptophyta</taxon>
        <taxon>Embryophyta</taxon>
        <taxon>Tracheophyta</taxon>
        <taxon>Spermatophyta</taxon>
        <taxon>Magnoliopsida</taxon>
        <taxon>eudicotyledons</taxon>
        <taxon>Gunneridae</taxon>
        <taxon>Pentapetalae</taxon>
        <taxon>asterids</taxon>
        <taxon>lamiids</taxon>
        <taxon>Lamiales</taxon>
        <taxon>Lamiaceae</taxon>
        <taxon>Nepetoideae</taxon>
        <taxon>Mentheae</taxon>
        <taxon>Salviinae</taxon>
        <taxon>Salvia</taxon>
        <taxon>Salvia subgen. Calosphace</taxon>
    </lineage>
</organism>
<evidence type="ECO:0000256" key="1">
    <source>
        <dbReference type="ARBA" id="ARBA00022737"/>
    </source>
</evidence>
<evidence type="ECO:0000313" key="5">
    <source>
        <dbReference type="EMBL" id="KAL1535989.1"/>
    </source>
</evidence>
<keyword evidence="4" id="KW-0472">Membrane</keyword>
<keyword evidence="4" id="KW-1133">Transmembrane helix</keyword>
<keyword evidence="6" id="KW-1185">Reference proteome</keyword>
<dbReference type="InterPro" id="IPR011990">
    <property type="entry name" value="TPR-like_helical_dom_sf"/>
</dbReference>
<sequence length="448" mass="51384">MASSNLADQFEYYVRFEGRIPSTKFISSKDMNGVLERAICLLEERLKIDRMKDYGVVPSRCIMVYTETIRAIISILKVVCASDDTDYRIMHIQRLEIEHMNARTVLSKIEKYGYVFKMMRLVYLLLFGVIVILPTVIALKNPNDEFAEFFKNTGPFLFTISFALLEMYVRKNLLDLHEIQKTIIWSRRAIQFTQPLVVESDRKSSTQIPETIRITIPKEIEGPRKKKRERAGDSLKRMVEEMEKKSRERALEALELQEAAEKQKHIHHLVQLQEEGVDKEKKWRPCCDINLYEASEIAFEANERASSAFRENDFLTAYNNWSQAIQFGPHSSSFRSNRSQCLINLGCPALALADAKVAIVLAEIKSSEDDLAFARYHEGAALHRLEKFGDAANAYVEAIKLKPNDELLLYSLNNAICEVFKLKPDDNGLLSILKEAELLDGLGAKKIF</sequence>
<dbReference type="AlphaFoldDB" id="A0ABD1FYE1"/>
<dbReference type="PROSITE" id="PS50005">
    <property type="entry name" value="TPR"/>
    <property type="match status" value="1"/>
</dbReference>
<dbReference type="PANTHER" id="PTHR22904:SF523">
    <property type="entry name" value="STRESS-INDUCED-PHOSPHOPROTEIN 1"/>
    <property type="match status" value="1"/>
</dbReference>
<reference evidence="5 6" key="1">
    <citation type="submission" date="2024-06" db="EMBL/GenBank/DDBJ databases">
        <title>A chromosome level genome sequence of Diviner's sage (Salvia divinorum).</title>
        <authorList>
            <person name="Ford S.A."/>
            <person name="Ro D.-K."/>
            <person name="Ness R.W."/>
            <person name="Phillips M.A."/>
        </authorList>
    </citation>
    <scope>NUCLEOTIDE SEQUENCE [LARGE SCALE GENOMIC DNA]</scope>
    <source>
        <strain evidence="5">SAF-2024a</strain>
        <tissue evidence="5">Leaf</tissue>
    </source>
</reference>
<dbReference type="SMART" id="SM00028">
    <property type="entry name" value="TPR"/>
    <property type="match status" value="2"/>
</dbReference>
<gene>
    <name evidence="5" type="ORF">AAHA92_28704</name>
</gene>
<dbReference type="Gene3D" id="1.25.40.10">
    <property type="entry name" value="Tetratricopeptide repeat domain"/>
    <property type="match status" value="1"/>
</dbReference>
<comment type="caution">
    <text evidence="5">The sequence shown here is derived from an EMBL/GenBank/DDBJ whole genome shotgun (WGS) entry which is preliminary data.</text>
</comment>